<dbReference type="KEGG" id="beg:INE88_04314"/>
<dbReference type="PANTHER" id="PTHR46401:SF2">
    <property type="entry name" value="GLYCOSYLTRANSFERASE WBBK-RELATED"/>
    <property type="match status" value="1"/>
</dbReference>
<evidence type="ECO:0000313" key="4">
    <source>
        <dbReference type="EMBL" id="QUT47461.1"/>
    </source>
</evidence>
<evidence type="ECO:0000259" key="2">
    <source>
        <dbReference type="Pfam" id="PF00534"/>
    </source>
</evidence>
<sequence length="372" mass="43403">MVVGINLIALYDEKSDGAFRYIHMLLQEMVNYDLYDTLFVIYKQQNISCDYLNLPSNLKIKYIDVPVLGRGIRRILFEQTVFYRYLVKCDVLYSYCLSMPLFMRCTKIFTLHDLYSYVDKERYGIIRRFYIRTMVKLYVKAANKIITVSEHSKKDIKEYLSVQDEKLSITYNFVNLKYDIQPEVIYTPDNKIVDIEDSFFLYVGSLHNGKNIERMCKAYNLYKKRGGVRKLFIVGKMMENEDSYKELIYNSDGILYLGYQPRSAVDYLQTICYATILVSLYEGFGIPPLEGFMSSKPSIVSSKASLPEVVGEAGVYVDPYNIDDIADAFFNLELNYDRYVSNTQKQLAKFSPKVSVETFMNTLGVKYKYIDK</sequence>
<evidence type="ECO:0000313" key="5">
    <source>
        <dbReference type="Proteomes" id="UP000679226"/>
    </source>
</evidence>
<dbReference type="Gene3D" id="3.40.50.2000">
    <property type="entry name" value="Glycogen Phosphorylase B"/>
    <property type="match status" value="2"/>
</dbReference>
<dbReference type="EMBL" id="CP072227">
    <property type="protein sequence ID" value="QUT47461.1"/>
    <property type="molecule type" value="Genomic_DNA"/>
</dbReference>
<dbReference type="SUPFAM" id="SSF53756">
    <property type="entry name" value="UDP-Glycosyltransferase/glycogen phosphorylase"/>
    <property type="match status" value="1"/>
</dbReference>
<gene>
    <name evidence="4" type="ORF">INE88_04314</name>
</gene>
<proteinExistence type="predicted"/>
<dbReference type="GO" id="GO:0009103">
    <property type="term" value="P:lipopolysaccharide biosynthetic process"/>
    <property type="evidence" value="ECO:0007669"/>
    <property type="project" value="TreeGrafter"/>
</dbReference>
<dbReference type="GO" id="GO:0016757">
    <property type="term" value="F:glycosyltransferase activity"/>
    <property type="evidence" value="ECO:0007669"/>
    <property type="project" value="InterPro"/>
</dbReference>
<dbReference type="CDD" id="cd03809">
    <property type="entry name" value="GT4_MtfB-like"/>
    <property type="match status" value="1"/>
</dbReference>
<reference evidence="4" key="1">
    <citation type="journal article" date="2021" name="PLoS Genet.">
        <title>Mobile Type VI secretion system loci of the gut Bacteroidales display extensive intra-ecosystem transfer, multi-species spread and geographical clustering.</title>
        <authorList>
            <person name="Garcia-Bayona L."/>
            <person name="Coyne M.J."/>
            <person name="Comstock L.E."/>
        </authorList>
    </citation>
    <scope>NUCLEOTIDE SEQUENCE</scope>
    <source>
        <strain evidence="4">CL11T00C20</strain>
    </source>
</reference>
<organism evidence="4 5">
    <name type="scientific">Bacteroides eggerthii</name>
    <dbReference type="NCBI Taxonomy" id="28111"/>
    <lineage>
        <taxon>Bacteria</taxon>
        <taxon>Pseudomonadati</taxon>
        <taxon>Bacteroidota</taxon>
        <taxon>Bacteroidia</taxon>
        <taxon>Bacteroidales</taxon>
        <taxon>Bacteroidaceae</taxon>
        <taxon>Bacteroides</taxon>
    </lineage>
</organism>
<keyword evidence="1 4" id="KW-0808">Transferase</keyword>
<dbReference type="PANTHER" id="PTHR46401">
    <property type="entry name" value="GLYCOSYLTRANSFERASE WBBK-RELATED"/>
    <property type="match status" value="1"/>
</dbReference>
<accession>A0A415RVB2</accession>
<dbReference type="Pfam" id="PF13439">
    <property type="entry name" value="Glyco_transf_4"/>
    <property type="match status" value="1"/>
</dbReference>
<dbReference type="Pfam" id="PF00534">
    <property type="entry name" value="Glycos_transf_1"/>
    <property type="match status" value="1"/>
</dbReference>
<dbReference type="InterPro" id="IPR028098">
    <property type="entry name" value="Glyco_trans_4-like_N"/>
</dbReference>
<evidence type="ECO:0000259" key="3">
    <source>
        <dbReference type="Pfam" id="PF13439"/>
    </source>
</evidence>
<name>A0A415RVB2_9BACE</name>
<dbReference type="RefSeq" id="WP_021940740.1">
    <property type="nucleotide sequence ID" value="NZ_CP072227.1"/>
</dbReference>
<feature type="domain" description="Glycosyl transferase family 1" evidence="2">
    <location>
        <begin position="196"/>
        <end position="336"/>
    </location>
</feature>
<feature type="domain" description="Glycosyltransferase subfamily 4-like N-terminal" evidence="3">
    <location>
        <begin position="60"/>
        <end position="177"/>
    </location>
</feature>
<evidence type="ECO:0000256" key="1">
    <source>
        <dbReference type="ARBA" id="ARBA00022679"/>
    </source>
</evidence>
<dbReference type="InterPro" id="IPR001296">
    <property type="entry name" value="Glyco_trans_1"/>
</dbReference>
<dbReference type="Proteomes" id="UP000679226">
    <property type="component" value="Chromosome"/>
</dbReference>
<dbReference type="AlphaFoldDB" id="A0A415RVB2"/>
<protein>
    <submittedName>
        <fullName evidence="4">Glycosyl transferases group 1</fullName>
    </submittedName>
</protein>